<dbReference type="Proteomes" id="UP000267268">
    <property type="component" value="Chromosome 1"/>
</dbReference>
<dbReference type="SUPFAM" id="SSF51905">
    <property type="entry name" value="FAD/NAD(P)-binding domain"/>
    <property type="match status" value="1"/>
</dbReference>
<dbReference type="EMBL" id="CP034562">
    <property type="protein sequence ID" value="AZQ61389.1"/>
    <property type="molecule type" value="Genomic_DNA"/>
</dbReference>
<reference evidence="2 3" key="1">
    <citation type="submission" date="2018-12" db="EMBL/GenBank/DDBJ databases">
        <title>Flammeovirga pectinis sp. nov., isolated from the gut of the Korean scallop, Patinopecten yessoensis.</title>
        <authorList>
            <person name="Bae J.-W."/>
            <person name="Jeong Y.-S."/>
            <person name="Kang W."/>
        </authorList>
    </citation>
    <scope>NUCLEOTIDE SEQUENCE [LARGE SCALE GENOMIC DNA]</scope>
    <source>
        <strain evidence="2 3">L12M1</strain>
    </source>
</reference>
<name>A0A3S9NZN0_9BACT</name>
<protein>
    <submittedName>
        <fullName evidence="2">FAD-binding oxidoreductase</fullName>
    </submittedName>
</protein>
<dbReference type="InterPro" id="IPR036188">
    <property type="entry name" value="FAD/NAD-bd_sf"/>
</dbReference>
<evidence type="ECO:0000313" key="2">
    <source>
        <dbReference type="EMBL" id="AZQ61389.1"/>
    </source>
</evidence>
<feature type="domain" description="FAD dependent oxidoreductase" evidence="1">
    <location>
        <begin position="15"/>
        <end position="370"/>
    </location>
</feature>
<dbReference type="InterPro" id="IPR006076">
    <property type="entry name" value="FAD-dep_OxRdtase"/>
</dbReference>
<dbReference type="AlphaFoldDB" id="A0A3S9NZN0"/>
<dbReference type="OrthoDB" id="1491488at2"/>
<sequence length="381" mass="42757">MISFWENDSFTNYNLIVVGSGIVGLTTAIEYKEKHPNNRVLIVEKGTLPSGASTKNAGFACFGSLTEICDDLKNMPKEEVISIVEKRFKGLNNLRIKLGDDALDFKQLGGYELITEEQAHYVTRMEEINALLYPIFNDNVFSDRSDDIGTFGFNKDKVQKLLFNKFEGQIHTGKMMSALLKIARQLDIEIITGTKIEEFYDLGDKVICSSYNNRAKIDFYANKCCICVNAFTQQLLPQLEVTPGRGQVLITHPIKNLPFKGTFHMDRGYYYFRNYGDRVIIGGGRHLDYDGETTTELKTTKPIIENLISILNTTILPNTPYKIDTKWAGIMAFGDKKTPIIKLLSDRIAIGVRMGGMGVAIGSQVGIELAHIVSNLEHQDQ</sequence>
<keyword evidence="3" id="KW-1185">Reference proteome</keyword>
<organism evidence="2 3">
    <name type="scientific">Flammeovirga pectinis</name>
    <dbReference type="NCBI Taxonomy" id="2494373"/>
    <lineage>
        <taxon>Bacteria</taxon>
        <taxon>Pseudomonadati</taxon>
        <taxon>Bacteroidota</taxon>
        <taxon>Cytophagia</taxon>
        <taxon>Cytophagales</taxon>
        <taxon>Flammeovirgaceae</taxon>
        <taxon>Flammeovirga</taxon>
    </lineage>
</organism>
<evidence type="ECO:0000313" key="3">
    <source>
        <dbReference type="Proteomes" id="UP000267268"/>
    </source>
</evidence>
<dbReference type="Gene3D" id="3.50.50.60">
    <property type="entry name" value="FAD/NAD(P)-binding domain"/>
    <property type="match status" value="1"/>
</dbReference>
<accession>A0A3S9NZN0</accession>
<dbReference type="Pfam" id="PF01266">
    <property type="entry name" value="DAO"/>
    <property type="match status" value="1"/>
</dbReference>
<dbReference type="KEGG" id="fll:EI427_03870"/>
<dbReference type="GO" id="GO:0005737">
    <property type="term" value="C:cytoplasm"/>
    <property type="evidence" value="ECO:0007669"/>
    <property type="project" value="TreeGrafter"/>
</dbReference>
<dbReference type="Gene3D" id="3.30.9.10">
    <property type="entry name" value="D-Amino Acid Oxidase, subunit A, domain 2"/>
    <property type="match status" value="1"/>
</dbReference>
<evidence type="ECO:0000259" key="1">
    <source>
        <dbReference type="Pfam" id="PF01266"/>
    </source>
</evidence>
<dbReference type="RefSeq" id="WP_126611818.1">
    <property type="nucleotide sequence ID" value="NZ_CP034562.1"/>
</dbReference>
<gene>
    <name evidence="2" type="ORF">EI427_03870</name>
</gene>
<dbReference type="PANTHER" id="PTHR13847:SF281">
    <property type="entry name" value="FAD DEPENDENT OXIDOREDUCTASE DOMAIN-CONTAINING PROTEIN"/>
    <property type="match status" value="1"/>
</dbReference>
<dbReference type="PANTHER" id="PTHR13847">
    <property type="entry name" value="SARCOSINE DEHYDROGENASE-RELATED"/>
    <property type="match status" value="1"/>
</dbReference>
<proteinExistence type="predicted"/>